<evidence type="ECO:0000256" key="1">
    <source>
        <dbReference type="SAM" id="MobiDB-lite"/>
    </source>
</evidence>
<reference evidence="2" key="1">
    <citation type="submission" date="2023-03" db="EMBL/GenBank/DDBJ databases">
        <title>Massive genome expansion in bonnet fungi (Mycena s.s.) driven by repeated elements and novel gene families across ecological guilds.</title>
        <authorList>
            <consortium name="Lawrence Berkeley National Laboratory"/>
            <person name="Harder C.B."/>
            <person name="Miyauchi S."/>
            <person name="Viragh M."/>
            <person name="Kuo A."/>
            <person name="Thoen E."/>
            <person name="Andreopoulos B."/>
            <person name="Lu D."/>
            <person name="Skrede I."/>
            <person name="Drula E."/>
            <person name="Henrissat B."/>
            <person name="Morin E."/>
            <person name="Kohler A."/>
            <person name="Barry K."/>
            <person name="LaButti K."/>
            <person name="Morin E."/>
            <person name="Salamov A."/>
            <person name="Lipzen A."/>
            <person name="Mereny Z."/>
            <person name="Hegedus B."/>
            <person name="Baldrian P."/>
            <person name="Stursova M."/>
            <person name="Weitz H."/>
            <person name="Taylor A."/>
            <person name="Grigoriev I.V."/>
            <person name="Nagy L.G."/>
            <person name="Martin F."/>
            <person name="Kauserud H."/>
        </authorList>
    </citation>
    <scope>NUCLEOTIDE SEQUENCE</scope>
    <source>
        <strain evidence="2">9144</strain>
    </source>
</reference>
<evidence type="ECO:0000313" key="2">
    <source>
        <dbReference type="EMBL" id="KAJ7199355.1"/>
    </source>
</evidence>
<accession>A0AAD6V432</accession>
<gene>
    <name evidence="2" type="ORF">GGX14DRAFT_467870</name>
</gene>
<evidence type="ECO:0000313" key="3">
    <source>
        <dbReference type="Proteomes" id="UP001219525"/>
    </source>
</evidence>
<dbReference type="Proteomes" id="UP001219525">
    <property type="component" value="Unassembled WGS sequence"/>
</dbReference>
<evidence type="ECO:0008006" key="4">
    <source>
        <dbReference type="Google" id="ProtNLM"/>
    </source>
</evidence>
<sequence>MSQSIQSPACHLDLLPNELLLLISDCLDDDALLQLASTCMRANYLLTPVLFTRCNFDPPVSPTGSIDSITFTSNRLVSLQALAIAYFVNSINSISCDMSGTLPKDFLRALTALKVLNGRLSHLGHVYLNPYFSGYRDKLAVVECVQAVAAFLNTAARRKDCAITLFGNDHDSAGLRPFSHTIRSTSRHHTGTVESTGSDKHRTQHAVPNDVPRAFFIGRRLLRTIAGAFMSWYPSSRKTASAPQVPAEIVMESKERLSPHTLPLVRRPAFTTLNVHSSYLLHATFYKWTLHLLNTAPLTALSLDNIDLLHYDWHLVLPALTLPALAVLKIGQCDIAVCDLTLFLARHPFIRTLDLSFHVARGPLFPPAAASESAPHLPRLECLRAMPDYVLYFLSPADTGTDADMPGDPDAGYPDLRTVSITHDHNSPYQVAQVERAVACIEARSFPPVVDVLSRFQMLSKLAQSMSNA</sequence>
<keyword evidence="3" id="KW-1185">Reference proteome</keyword>
<dbReference type="AlphaFoldDB" id="A0AAD6V432"/>
<proteinExistence type="predicted"/>
<name>A0AAD6V432_9AGAR</name>
<organism evidence="2 3">
    <name type="scientific">Mycena pura</name>
    <dbReference type="NCBI Taxonomy" id="153505"/>
    <lineage>
        <taxon>Eukaryota</taxon>
        <taxon>Fungi</taxon>
        <taxon>Dikarya</taxon>
        <taxon>Basidiomycota</taxon>
        <taxon>Agaricomycotina</taxon>
        <taxon>Agaricomycetes</taxon>
        <taxon>Agaricomycetidae</taxon>
        <taxon>Agaricales</taxon>
        <taxon>Marasmiineae</taxon>
        <taxon>Mycenaceae</taxon>
        <taxon>Mycena</taxon>
    </lineage>
</organism>
<comment type="caution">
    <text evidence="2">The sequence shown here is derived from an EMBL/GenBank/DDBJ whole genome shotgun (WGS) entry which is preliminary data.</text>
</comment>
<protein>
    <recommendedName>
        <fullName evidence="4">F-box domain-containing protein</fullName>
    </recommendedName>
</protein>
<dbReference type="EMBL" id="JARJCW010000068">
    <property type="protein sequence ID" value="KAJ7199355.1"/>
    <property type="molecule type" value="Genomic_DNA"/>
</dbReference>
<feature type="region of interest" description="Disordered" evidence="1">
    <location>
        <begin position="184"/>
        <end position="204"/>
    </location>
</feature>